<gene>
    <name evidence="1" type="ORF">JFN88_03200</name>
</gene>
<accession>A0A934IZ35</accession>
<dbReference type="Gene3D" id="2.60.120.200">
    <property type="match status" value="1"/>
</dbReference>
<dbReference type="Pfam" id="PF07081">
    <property type="entry name" value="DUF1349"/>
    <property type="match status" value="1"/>
</dbReference>
<evidence type="ECO:0000313" key="2">
    <source>
        <dbReference type="Proteomes" id="UP000640274"/>
    </source>
</evidence>
<keyword evidence="2" id="KW-1185">Reference proteome</keyword>
<dbReference type="InterPro" id="IPR009784">
    <property type="entry name" value="DUF1349"/>
</dbReference>
<dbReference type="PANTHER" id="PTHR35332">
    <property type="entry name" value="REGULATION OF ENOLASE PROTEIN 1"/>
    <property type="match status" value="1"/>
</dbReference>
<proteinExistence type="predicted"/>
<reference evidence="1" key="1">
    <citation type="submission" date="2020-12" db="EMBL/GenBank/DDBJ databases">
        <authorList>
            <person name="Huq M.A."/>
        </authorList>
    </citation>
    <scope>NUCLEOTIDE SEQUENCE</scope>
    <source>
        <strain evidence="1">MAHUQ-46</strain>
    </source>
</reference>
<dbReference type="InterPro" id="IPR013320">
    <property type="entry name" value="ConA-like_dom_sf"/>
</dbReference>
<protein>
    <submittedName>
        <fullName evidence="1">DUF1349 domain-containing protein</fullName>
    </submittedName>
</protein>
<organism evidence="1 2">
    <name type="scientific">Paenibacillus roseus</name>
    <dbReference type="NCBI Taxonomy" id="2798579"/>
    <lineage>
        <taxon>Bacteria</taxon>
        <taxon>Bacillati</taxon>
        <taxon>Bacillota</taxon>
        <taxon>Bacilli</taxon>
        <taxon>Bacillales</taxon>
        <taxon>Paenibacillaceae</taxon>
        <taxon>Paenibacillus</taxon>
    </lineage>
</organism>
<sequence length="205" mass="22901">MTYTNIPWDKGTWTTAPVSVQEEGEGLRVGAKHGSDYWEKTLYEFEHRDGHALLAPWEDASAMEVTFQLSSFTELYDQAGLMLWHGPEQWIKAGVELNDGVPQVAVVVTDGYSDWSLAPAPEWVGQKVTIRASRQKDAVIIRARSQSEGWRTIRVARFPYASGKQAGPFVCSPTRAGLEVVFTRWVLASPDADLHTDPPLPSERE</sequence>
<name>A0A934IZ35_9BACL</name>
<dbReference type="Proteomes" id="UP000640274">
    <property type="component" value="Unassembled WGS sequence"/>
</dbReference>
<dbReference type="AlphaFoldDB" id="A0A934IZ35"/>
<comment type="caution">
    <text evidence="1">The sequence shown here is derived from an EMBL/GenBank/DDBJ whole genome shotgun (WGS) entry which is preliminary data.</text>
</comment>
<dbReference type="PANTHER" id="PTHR35332:SF2">
    <property type="entry name" value="REGULATION OF ENOLASE PROTEIN 1"/>
    <property type="match status" value="1"/>
</dbReference>
<evidence type="ECO:0000313" key="1">
    <source>
        <dbReference type="EMBL" id="MBJ6360329.1"/>
    </source>
</evidence>
<dbReference type="EMBL" id="JAELUP010000006">
    <property type="protein sequence ID" value="MBJ6360329.1"/>
    <property type="molecule type" value="Genomic_DNA"/>
</dbReference>
<dbReference type="SUPFAM" id="SSF49899">
    <property type="entry name" value="Concanavalin A-like lectins/glucanases"/>
    <property type="match status" value="1"/>
</dbReference>